<evidence type="ECO:0000313" key="4">
    <source>
        <dbReference type="EMBL" id="VDN00855.1"/>
    </source>
</evidence>
<dbReference type="Gene3D" id="3.40.50.1000">
    <property type="entry name" value="HAD superfamily/HAD-like"/>
    <property type="match status" value="1"/>
</dbReference>
<dbReference type="GO" id="GO:0030007">
    <property type="term" value="P:intracellular potassium ion homeostasis"/>
    <property type="evidence" value="ECO:0007669"/>
    <property type="project" value="TreeGrafter"/>
</dbReference>
<keyword evidence="3" id="KW-1133">Transmembrane helix</keyword>
<dbReference type="EMBL" id="UYRW01014431">
    <property type="protein sequence ID" value="VDN00855.1"/>
    <property type="molecule type" value="Genomic_DNA"/>
</dbReference>
<dbReference type="InterPro" id="IPR050510">
    <property type="entry name" value="Cation_transp_ATPase_P-type"/>
</dbReference>
<evidence type="ECO:0000256" key="2">
    <source>
        <dbReference type="ARBA" id="ARBA00022475"/>
    </source>
</evidence>
<feature type="non-terminal residue" evidence="4">
    <location>
        <position position="1"/>
    </location>
</feature>
<reference evidence="4 5" key="1">
    <citation type="submission" date="2018-08" db="EMBL/GenBank/DDBJ databases">
        <authorList>
            <person name="Laetsch R D."/>
            <person name="Stevens L."/>
            <person name="Kumar S."/>
            <person name="Blaxter L. M."/>
        </authorList>
    </citation>
    <scope>NUCLEOTIDE SEQUENCE [LARGE SCALE GENOMIC DNA]</scope>
</reference>
<dbReference type="GO" id="GO:0006883">
    <property type="term" value="P:intracellular sodium ion homeostasis"/>
    <property type="evidence" value="ECO:0007669"/>
    <property type="project" value="TreeGrafter"/>
</dbReference>
<dbReference type="OrthoDB" id="3352408at2759"/>
<dbReference type="PANTHER" id="PTHR43294">
    <property type="entry name" value="SODIUM/POTASSIUM-TRANSPORTING ATPASE SUBUNIT ALPHA"/>
    <property type="match status" value="1"/>
</dbReference>
<accession>A0A3P7KAD1</accession>
<dbReference type="Gene3D" id="1.20.1110.10">
    <property type="entry name" value="Calcium-transporting ATPase, transmembrane domain"/>
    <property type="match status" value="1"/>
</dbReference>
<comment type="subcellular location">
    <subcellularLocation>
        <location evidence="1">Cell membrane</location>
        <topology evidence="1">Multi-pass membrane protein</topology>
    </subcellularLocation>
</comment>
<dbReference type="Proteomes" id="UP000271087">
    <property type="component" value="Unassembled WGS sequence"/>
</dbReference>
<protein>
    <recommendedName>
        <fullName evidence="6">Cation-transporting P-type ATPase N-terminal domain-containing protein</fullName>
    </recommendedName>
</protein>
<dbReference type="GO" id="GO:0005886">
    <property type="term" value="C:plasma membrane"/>
    <property type="evidence" value="ECO:0007669"/>
    <property type="project" value="UniProtKB-SubCell"/>
</dbReference>
<dbReference type="GO" id="GO:0000166">
    <property type="term" value="F:nucleotide binding"/>
    <property type="evidence" value="ECO:0007669"/>
    <property type="project" value="InterPro"/>
</dbReference>
<feature type="transmembrane region" description="Helical" evidence="3">
    <location>
        <begin position="12"/>
        <end position="35"/>
    </location>
</feature>
<sequence length="101" mass="11126">FKNVLDHFIIGFLIIIIANVPQGLPAMVISQLAIIGRRLASKNVYVKKLDIIDELGATTVVATDKSGTITKNSMVLTNLWYSRKHQSILKGCYPLGKQTLS</sequence>
<gene>
    <name evidence="4" type="ORF">NOO_LOCUS13293</name>
</gene>
<keyword evidence="2" id="KW-1003">Cell membrane</keyword>
<dbReference type="GO" id="GO:0005391">
    <property type="term" value="F:P-type sodium:potassium-exchanging transporter activity"/>
    <property type="evidence" value="ECO:0007669"/>
    <property type="project" value="TreeGrafter"/>
</dbReference>
<organism evidence="4 5">
    <name type="scientific">Onchocerca ochengi</name>
    <name type="common">Filarial nematode worm</name>
    <dbReference type="NCBI Taxonomy" id="42157"/>
    <lineage>
        <taxon>Eukaryota</taxon>
        <taxon>Metazoa</taxon>
        <taxon>Ecdysozoa</taxon>
        <taxon>Nematoda</taxon>
        <taxon>Chromadorea</taxon>
        <taxon>Rhabditida</taxon>
        <taxon>Spirurina</taxon>
        <taxon>Spiruromorpha</taxon>
        <taxon>Filarioidea</taxon>
        <taxon>Onchocercidae</taxon>
        <taxon>Onchocerca</taxon>
    </lineage>
</organism>
<dbReference type="AlphaFoldDB" id="A0A3P7KAD1"/>
<evidence type="ECO:0008006" key="6">
    <source>
        <dbReference type="Google" id="ProtNLM"/>
    </source>
</evidence>
<dbReference type="SUPFAM" id="SSF81665">
    <property type="entry name" value="Calcium ATPase, transmembrane domain M"/>
    <property type="match status" value="1"/>
</dbReference>
<dbReference type="PANTHER" id="PTHR43294:SF21">
    <property type="entry name" value="CATION TRANSPORTING ATPASE"/>
    <property type="match status" value="1"/>
</dbReference>
<dbReference type="GO" id="GO:1990573">
    <property type="term" value="P:potassium ion import across plasma membrane"/>
    <property type="evidence" value="ECO:0007669"/>
    <property type="project" value="TreeGrafter"/>
</dbReference>
<evidence type="ECO:0000313" key="5">
    <source>
        <dbReference type="Proteomes" id="UP000271087"/>
    </source>
</evidence>
<dbReference type="InterPro" id="IPR023299">
    <property type="entry name" value="ATPase_P-typ_cyto_dom_N"/>
</dbReference>
<evidence type="ECO:0000256" key="3">
    <source>
        <dbReference type="SAM" id="Phobius"/>
    </source>
</evidence>
<evidence type="ECO:0000256" key="1">
    <source>
        <dbReference type="ARBA" id="ARBA00004651"/>
    </source>
</evidence>
<keyword evidence="5" id="KW-1185">Reference proteome</keyword>
<dbReference type="InterPro" id="IPR023298">
    <property type="entry name" value="ATPase_P-typ_TM_dom_sf"/>
</dbReference>
<name>A0A3P7KAD1_ONCOC</name>
<dbReference type="InterPro" id="IPR023214">
    <property type="entry name" value="HAD_sf"/>
</dbReference>
<dbReference type="GO" id="GO:0036376">
    <property type="term" value="P:sodium ion export across plasma membrane"/>
    <property type="evidence" value="ECO:0007669"/>
    <property type="project" value="TreeGrafter"/>
</dbReference>
<dbReference type="Gene3D" id="3.40.1110.10">
    <property type="entry name" value="Calcium-transporting ATPase, cytoplasmic domain N"/>
    <property type="match status" value="1"/>
</dbReference>
<proteinExistence type="predicted"/>
<dbReference type="GO" id="GO:1902600">
    <property type="term" value="P:proton transmembrane transport"/>
    <property type="evidence" value="ECO:0007669"/>
    <property type="project" value="TreeGrafter"/>
</dbReference>
<keyword evidence="3" id="KW-0812">Transmembrane</keyword>
<keyword evidence="3" id="KW-0472">Membrane</keyword>